<sequence length="202" mass="23192">MQRGFHLATWDVITQPDKFGGLGVHVACLQNTTLLGKLIWECYNNEGKLWVHLVKAKYPGDSLQECLQAKGSFFWSSLFKAFGILREGFHLQLGQGNVSIWYDRWLDASPLCLAVPYVHYQDVMLKVKDVFVQGQWRLQQLYTPITPTLSDKILSSHVSLHASLPDVVVWKDSLSTVYYAKLGYRWLLARSGRASRESWTWL</sequence>
<evidence type="ECO:0000313" key="1">
    <source>
        <dbReference type="EMBL" id="KYP54126.1"/>
    </source>
</evidence>
<organism evidence="1 2">
    <name type="scientific">Cajanus cajan</name>
    <name type="common">Pigeon pea</name>
    <name type="synonym">Cajanus indicus</name>
    <dbReference type="NCBI Taxonomy" id="3821"/>
    <lineage>
        <taxon>Eukaryota</taxon>
        <taxon>Viridiplantae</taxon>
        <taxon>Streptophyta</taxon>
        <taxon>Embryophyta</taxon>
        <taxon>Tracheophyta</taxon>
        <taxon>Spermatophyta</taxon>
        <taxon>Magnoliopsida</taxon>
        <taxon>eudicotyledons</taxon>
        <taxon>Gunneridae</taxon>
        <taxon>Pentapetalae</taxon>
        <taxon>rosids</taxon>
        <taxon>fabids</taxon>
        <taxon>Fabales</taxon>
        <taxon>Fabaceae</taxon>
        <taxon>Papilionoideae</taxon>
        <taxon>50 kb inversion clade</taxon>
        <taxon>NPAAA clade</taxon>
        <taxon>indigoferoid/millettioid clade</taxon>
        <taxon>Phaseoleae</taxon>
        <taxon>Cajanus</taxon>
    </lineage>
</organism>
<evidence type="ECO:0000313" key="2">
    <source>
        <dbReference type="Proteomes" id="UP000075243"/>
    </source>
</evidence>
<protein>
    <submittedName>
        <fullName evidence="1">Ribonuclease H protein At1g65750 family</fullName>
    </submittedName>
</protein>
<gene>
    <name evidence="1" type="ORF">KK1_000300</name>
</gene>
<dbReference type="EMBL" id="CM003613">
    <property type="protein sequence ID" value="KYP54126.1"/>
    <property type="molecule type" value="Genomic_DNA"/>
</dbReference>
<dbReference type="Proteomes" id="UP000075243">
    <property type="component" value="Chromosome 11"/>
</dbReference>
<reference evidence="1 2" key="1">
    <citation type="journal article" date="2012" name="Nat. Biotechnol.">
        <title>Draft genome sequence of pigeonpea (Cajanus cajan), an orphan legume crop of resource-poor farmers.</title>
        <authorList>
            <person name="Varshney R.K."/>
            <person name="Chen W."/>
            <person name="Li Y."/>
            <person name="Bharti A.K."/>
            <person name="Saxena R.K."/>
            <person name="Schlueter J.A."/>
            <person name="Donoghue M.T."/>
            <person name="Azam S."/>
            <person name="Fan G."/>
            <person name="Whaley A.M."/>
            <person name="Farmer A.D."/>
            <person name="Sheridan J."/>
            <person name="Iwata A."/>
            <person name="Tuteja R."/>
            <person name="Penmetsa R.V."/>
            <person name="Wu W."/>
            <person name="Upadhyaya H.D."/>
            <person name="Yang S.P."/>
            <person name="Shah T."/>
            <person name="Saxena K.B."/>
            <person name="Michael T."/>
            <person name="McCombie W.R."/>
            <person name="Yang B."/>
            <person name="Zhang G."/>
            <person name="Yang H."/>
            <person name="Wang J."/>
            <person name="Spillane C."/>
            <person name="Cook D.R."/>
            <person name="May G.D."/>
            <person name="Xu X."/>
            <person name="Jackson S.A."/>
        </authorList>
    </citation>
    <scope>NUCLEOTIDE SEQUENCE [LARGE SCALE GENOMIC DNA]</scope>
    <source>
        <strain evidence="2">cv. Asha</strain>
    </source>
</reference>
<dbReference type="OMA" id="WDWESIS"/>
<dbReference type="AlphaFoldDB" id="A0A151SH20"/>
<accession>A0A151SH20</accession>
<dbReference type="Gramene" id="C.cajan_00291.t">
    <property type="protein sequence ID" value="C.cajan_00291.t.cds1"/>
    <property type="gene ID" value="C.cajan_00291"/>
</dbReference>
<name>A0A151SH20_CAJCA</name>
<proteinExistence type="predicted"/>
<keyword evidence="2" id="KW-1185">Reference proteome</keyword>